<dbReference type="InterPro" id="IPR011048">
    <property type="entry name" value="Haem_d1_sf"/>
</dbReference>
<dbReference type="PANTHER" id="PTHR47197">
    <property type="entry name" value="PROTEIN NIRF"/>
    <property type="match status" value="1"/>
</dbReference>
<accession>A0A5B2X1L1</accession>
<evidence type="ECO:0000313" key="5">
    <source>
        <dbReference type="Proteomes" id="UP000323454"/>
    </source>
</evidence>
<keyword evidence="1 2" id="KW-0732">Signal</keyword>
<evidence type="ECO:0000256" key="1">
    <source>
        <dbReference type="ARBA" id="ARBA00022729"/>
    </source>
</evidence>
<comment type="caution">
    <text evidence="4">The sequence shown here is derived from an EMBL/GenBank/DDBJ whole genome shotgun (WGS) entry which is preliminary data.</text>
</comment>
<dbReference type="OrthoDB" id="4649568at2"/>
<keyword evidence="5" id="KW-1185">Reference proteome</keyword>
<feature type="chain" id="PRO_5022884612" description="YNCE-like beta-propeller domain-containing protein" evidence="2">
    <location>
        <begin position="27"/>
        <end position="340"/>
    </location>
</feature>
<dbReference type="Pfam" id="PF21783">
    <property type="entry name" value="YNCE"/>
    <property type="match status" value="1"/>
</dbReference>
<sequence>MRRASGTTVALAMTMLAALSVGAASAAPAAEVGAPRTFLYVPDEGTGSVSVIDAATGATTATILVGASPNRLVAAPDGRHVYVASRGTRSVATIDTRTNRWVSTVKLPKPAVDLAVSPDGSRLYASEERGVDVDVIDTGISAIVDTVLVADPDAGDTAYRIAMSPDGSRLYANTLRSNLVRAVDTSDNAVVDSVELPSHPSAMAVSPDNSQLYTAQSDGVSIVDTDTMAVSDTESASSGLVTGLAVTPDGAKLYGSYYAGDVVVVDAQQNTTITTISTPKGVGGSSLTLSGAGDTAYVTNAYANTLTVIDTASNTVTTTWQFPAGTTPRDVAVLPSPPVS</sequence>
<dbReference type="InterPro" id="IPR015943">
    <property type="entry name" value="WD40/YVTN_repeat-like_dom_sf"/>
</dbReference>
<dbReference type="AlphaFoldDB" id="A0A5B2X1L1"/>
<gene>
    <name evidence="4" type="ORF">F0L68_25475</name>
</gene>
<proteinExistence type="predicted"/>
<feature type="domain" description="YNCE-like beta-propeller" evidence="3">
    <location>
        <begin position="12"/>
        <end position="334"/>
    </location>
</feature>
<dbReference type="SUPFAM" id="SSF51004">
    <property type="entry name" value="C-terminal (heme d1) domain of cytochrome cd1-nitrite reductase"/>
    <property type="match status" value="1"/>
</dbReference>
<evidence type="ECO:0000259" key="3">
    <source>
        <dbReference type="Pfam" id="PF21783"/>
    </source>
</evidence>
<dbReference type="NCBIfam" id="TIGR02276">
    <property type="entry name" value="beta_rpt_yvtn"/>
    <property type="match status" value="2"/>
</dbReference>
<evidence type="ECO:0000256" key="2">
    <source>
        <dbReference type="SAM" id="SignalP"/>
    </source>
</evidence>
<dbReference type="PANTHER" id="PTHR47197:SF3">
    <property type="entry name" value="DIHYDRO-HEME D1 DEHYDROGENASE"/>
    <property type="match status" value="1"/>
</dbReference>
<dbReference type="InterPro" id="IPR011964">
    <property type="entry name" value="YVTN_b-propeller_repeat"/>
</dbReference>
<reference evidence="4 5" key="1">
    <citation type="submission" date="2019-09" db="EMBL/GenBank/DDBJ databases">
        <title>Goodfellowia gen. nov., a new genus of the Pseudonocardineae related to Actinoalloteichus, containing Goodfellowia coeruleoviolacea gen. nov., comb. nov. gen. nov., comb. nov.</title>
        <authorList>
            <person name="Labeda D."/>
        </authorList>
    </citation>
    <scope>NUCLEOTIDE SEQUENCE [LARGE SCALE GENOMIC DNA]</scope>
    <source>
        <strain evidence="4 5">AN110305</strain>
    </source>
</reference>
<dbReference type="EMBL" id="VUOB01000047">
    <property type="protein sequence ID" value="KAA2257098.1"/>
    <property type="molecule type" value="Genomic_DNA"/>
</dbReference>
<protein>
    <recommendedName>
        <fullName evidence="3">YNCE-like beta-propeller domain-containing protein</fullName>
    </recommendedName>
</protein>
<feature type="signal peptide" evidence="2">
    <location>
        <begin position="1"/>
        <end position="26"/>
    </location>
</feature>
<name>A0A5B2X1L1_9PSEU</name>
<reference evidence="4 5" key="2">
    <citation type="submission" date="2019-09" db="EMBL/GenBank/DDBJ databases">
        <authorList>
            <person name="Jin C."/>
        </authorList>
    </citation>
    <scope>NUCLEOTIDE SEQUENCE [LARGE SCALE GENOMIC DNA]</scope>
    <source>
        <strain evidence="4 5">AN110305</strain>
    </source>
</reference>
<dbReference type="Proteomes" id="UP000323454">
    <property type="component" value="Unassembled WGS sequence"/>
</dbReference>
<organism evidence="4 5">
    <name type="scientific">Solihabitans fulvus</name>
    <dbReference type="NCBI Taxonomy" id="1892852"/>
    <lineage>
        <taxon>Bacteria</taxon>
        <taxon>Bacillati</taxon>
        <taxon>Actinomycetota</taxon>
        <taxon>Actinomycetes</taxon>
        <taxon>Pseudonocardiales</taxon>
        <taxon>Pseudonocardiaceae</taxon>
        <taxon>Solihabitans</taxon>
    </lineage>
</organism>
<dbReference type="Gene3D" id="2.130.10.10">
    <property type="entry name" value="YVTN repeat-like/Quinoprotein amine dehydrogenase"/>
    <property type="match status" value="3"/>
</dbReference>
<dbReference type="InterPro" id="IPR051200">
    <property type="entry name" value="Host-pathogen_enzymatic-act"/>
</dbReference>
<evidence type="ECO:0000313" key="4">
    <source>
        <dbReference type="EMBL" id="KAA2257098.1"/>
    </source>
</evidence>
<dbReference type="RefSeq" id="WP_149852331.1">
    <property type="nucleotide sequence ID" value="NZ_VUOB01000047.1"/>
</dbReference>
<dbReference type="InterPro" id="IPR048433">
    <property type="entry name" value="YNCE-like_beta-prop"/>
</dbReference>